<dbReference type="FunFam" id="3.30.1330.20:FF:000001">
    <property type="entry name" value="Tubulin alpha chain"/>
    <property type="match status" value="1"/>
</dbReference>
<dbReference type="FunFam" id="1.10.287.600:FF:000001">
    <property type="entry name" value="Tubulin alpha chain"/>
    <property type="match status" value="1"/>
</dbReference>
<evidence type="ECO:0000256" key="3">
    <source>
        <dbReference type="ARBA" id="ARBA00009636"/>
    </source>
</evidence>
<evidence type="ECO:0000259" key="15">
    <source>
        <dbReference type="SMART" id="SM00864"/>
    </source>
</evidence>
<comment type="function">
    <text evidence="13">Tubulin is the major constituent of microtubules, a cylinder consisting of laterally associated linear protofilaments composed of alpha- and beta-tubulin heterodimers. Microtubules grow by the addition of GTP-tubulin dimers to the microtubule end, where a stabilizing cap forms. Below the cap, tubulin dimers are in GDP-bound state, owing to GTPase activity of alpha-tubulin.</text>
</comment>
<dbReference type="PRINTS" id="PR01162">
    <property type="entry name" value="ALPHATUBULIN"/>
</dbReference>
<dbReference type="InterPro" id="IPR002452">
    <property type="entry name" value="Alpha_tubulin"/>
</dbReference>
<dbReference type="InterPro" id="IPR036525">
    <property type="entry name" value="Tubulin/FtsZ_GTPase_sf"/>
</dbReference>
<dbReference type="InterPro" id="IPR018316">
    <property type="entry name" value="Tubulin/FtsZ_2-layer-sand-dom"/>
</dbReference>
<keyword evidence="10" id="KW-0460">Magnesium</keyword>
<name>A0AAD8A9P1_DIPPU</name>
<evidence type="ECO:0000256" key="4">
    <source>
        <dbReference type="ARBA" id="ARBA00011747"/>
    </source>
</evidence>
<dbReference type="Proteomes" id="UP001233999">
    <property type="component" value="Unassembled WGS sequence"/>
</dbReference>
<dbReference type="GO" id="GO:0007017">
    <property type="term" value="P:microtubule-based process"/>
    <property type="evidence" value="ECO:0007669"/>
    <property type="project" value="InterPro"/>
</dbReference>
<evidence type="ECO:0000256" key="8">
    <source>
        <dbReference type="ARBA" id="ARBA00022741"/>
    </source>
</evidence>
<dbReference type="InterPro" id="IPR000217">
    <property type="entry name" value="Tubulin"/>
</dbReference>
<reference evidence="17" key="2">
    <citation type="submission" date="2023-05" db="EMBL/GenBank/DDBJ databases">
        <authorList>
            <person name="Fouks B."/>
        </authorList>
    </citation>
    <scope>NUCLEOTIDE SEQUENCE</scope>
    <source>
        <strain evidence="17">Stay&amp;Tobe</strain>
        <tissue evidence="17">Testes</tissue>
    </source>
</reference>
<accession>A0AAD8A9P1</accession>
<keyword evidence="12" id="KW-0206">Cytoskeleton</keyword>
<comment type="catalytic activity">
    <reaction evidence="14">
        <text>GTP + H2O = GDP + phosphate + H(+)</text>
        <dbReference type="Rhea" id="RHEA:19669"/>
        <dbReference type="ChEBI" id="CHEBI:15377"/>
        <dbReference type="ChEBI" id="CHEBI:15378"/>
        <dbReference type="ChEBI" id="CHEBI:37565"/>
        <dbReference type="ChEBI" id="CHEBI:43474"/>
        <dbReference type="ChEBI" id="CHEBI:58189"/>
    </reaction>
    <physiologicalReaction direction="left-to-right" evidence="14">
        <dbReference type="Rhea" id="RHEA:19670"/>
    </physiologicalReaction>
</comment>
<evidence type="ECO:0000256" key="10">
    <source>
        <dbReference type="ARBA" id="ARBA00022842"/>
    </source>
</evidence>
<keyword evidence="7" id="KW-0479">Metal-binding</keyword>
<dbReference type="Pfam" id="PF00091">
    <property type="entry name" value="Tubulin"/>
    <property type="match status" value="1"/>
</dbReference>
<keyword evidence="6" id="KW-0493">Microtubule</keyword>
<comment type="subcellular location">
    <subcellularLocation>
        <location evidence="2">Cytoplasm</location>
        <location evidence="2">Cytoskeleton</location>
    </subcellularLocation>
</comment>
<evidence type="ECO:0000256" key="5">
    <source>
        <dbReference type="ARBA" id="ARBA00022490"/>
    </source>
</evidence>
<keyword evidence="8" id="KW-0547">Nucleotide-binding</keyword>
<dbReference type="GO" id="GO:0046872">
    <property type="term" value="F:metal ion binding"/>
    <property type="evidence" value="ECO:0007669"/>
    <property type="project" value="UniProtKB-KW"/>
</dbReference>
<reference evidence="17" key="1">
    <citation type="journal article" date="2023" name="IScience">
        <title>Live-bearing cockroach genome reveals convergent evolutionary mechanisms linked to viviparity in insects and beyond.</title>
        <authorList>
            <person name="Fouks B."/>
            <person name="Harrison M.C."/>
            <person name="Mikhailova A.A."/>
            <person name="Marchal E."/>
            <person name="English S."/>
            <person name="Carruthers M."/>
            <person name="Jennings E.C."/>
            <person name="Chiamaka E.L."/>
            <person name="Frigard R.A."/>
            <person name="Pippel M."/>
            <person name="Attardo G.M."/>
            <person name="Benoit J.B."/>
            <person name="Bornberg-Bauer E."/>
            <person name="Tobe S.S."/>
        </authorList>
    </citation>
    <scope>NUCLEOTIDE SEQUENCE</scope>
    <source>
        <strain evidence="17">Stay&amp;Tobe</strain>
    </source>
</reference>
<dbReference type="PRINTS" id="PR01161">
    <property type="entry name" value="TUBULIN"/>
</dbReference>
<evidence type="ECO:0000313" key="18">
    <source>
        <dbReference type="Proteomes" id="UP001233999"/>
    </source>
</evidence>
<gene>
    <name evidence="17" type="ORF">L9F63_014249</name>
</gene>
<proteinExistence type="inferred from homology"/>
<keyword evidence="18" id="KW-1185">Reference proteome</keyword>
<feature type="domain" description="Tubulin/FtsZ GTPase" evidence="15">
    <location>
        <begin position="49"/>
        <end position="243"/>
    </location>
</feature>
<dbReference type="Pfam" id="PF03953">
    <property type="entry name" value="Tubulin_C"/>
    <property type="match status" value="1"/>
</dbReference>
<dbReference type="SMART" id="SM00864">
    <property type="entry name" value="Tubulin"/>
    <property type="match status" value="1"/>
</dbReference>
<dbReference type="GO" id="GO:0005525">
    <property type="term" value="F:GTP binding"/>
    <property type="evidence" value="ECO:0007669"/>
    <property type="project" value="UniProtKB-KW"/>
</dbReference>
<dbReference type="EMBL" id="JASPKZ010003052">
    <property type="protein sequence ID" value="KAJ9594332.1"/>
    <property type="molecule type" value="Genomic_DNA"/>
</dbReference>
<sequence>MAKKREVVSIHLGQAGCQIANACWELYCLEHAITPDGRLYYGRTAQDDFNALFSVSGSGKCVPRVVMLDLEPTVIDEIRTGAYRKLFHPEHLITGKEDAANNFARGYCTVGREMVDLCLDRVRKVCDECNHLQGFILFRAFGGGTCSGFGALLLERLTDDYGKLAKVEFAVYPISPIIVEPYNAVLTTHGSLEYEDCSFVMDNEACYDICGRNLDVPRPTYTNLNRLLGQVVSCVTASLRFEGAINVDLTEFQTNLVPYPRIHFPLITYAPLVPISKAYHEQLSVTQLTNSCFEPANQLVKCDPRRGKYMSCVMLFRGDVTPTDVNNSITSLKNRRSILFVDWCPHWFQDMLIQYLCLKVGINYQPPTCVPGGDLAKVQRAVCMLSNSSAIRTAWERIDHKFDLMWKKRAFVHHFVGEGLEEGEFQEAREDLAALEMDYKEVESDST</sequence>
<evidence type="ECO:0000259" key="16">
    <source>
        <dbReference type="SMART" id="SM00865"/>
    </source>
</evidence>
<protein>
    <recommendedName>
        <fullName evidence="19">Tubulin alpha chain</fullName>
    </recommendedName>
</protein>
<dbReference type="SUPFAM" id="SSF55307">
    <property type="entry name" value="Tubulin C-terminal domain-like"/>
    <property type="match status" value="1"/>
</dbReference>
<dbReference type="InterPro" id="IPR037103">
    <property type="entry name" value="Tubulin/FtsZ-like_C"/>
</dbReference>
<comment type="cofactor">
    <cofactor evidence="1">
        <name>Mg(2+)</name>
        <dbReference type="ChEBI" id="CHEBI:18420"/>
    </cofactor>
</comment>
<dbReference type="GO" id="GO:0005737">
    <property type="term" value="C:cytoplasm"/>
    <property type="evidence" value="ECO:0007669"/>
    <property type="project" value="UniProtKB-ARBA"/>
</dbReference>
<keyword evidence="5" id="KW-0963">Cytoplasm</keyword>
<evidence type="ECO:0000256" key="14">
    <source>
        <dbReference type="ARBA" id="ARBA00049117"/>
    </source>
</evidence>
<dbReference type="GO" id="GO:0005200">
    <property type="term" value="F:structural constituent of cytoskeleton"/>
    <property type="evidence" value="ECO:0007669"/>
    <property type="project" value="InterPro"/>
</dbReference>
<evidence type="ECO:0000256" key="12">
    <source>
        <dbReference type="ARBA" id="ARBA00023212"/>
    </source>
</evidence>
<evidence type="ECO:0000256" key="6">
    <source>
        <dbReference type="ARBA" id="ARBA00022701"/>
    </source>
</evidence>
<evidence type="ECO:0000256" key="1">
    <source>
        <dbReference type="ARBA" id="ARBA00001946"/>
    </source>
</evidence>
<dbReference type="Gene3D" id="1.10.287.600">
    <property type="entry name" value="Helix hairpin bin"/>
    <property type="match status" value="1"/>
</dbReference>
<evidence type="ECO:0008006" key="19">
    <source>
        <dbReference type="Google" id="ProtNLM"/>
    </source>
</evidence>
<feature type="domain" description="Tubulin/FtsZ 2-layer sandwich" evidence="16">
    <location>
        <begin position="245"/>
        <end position="400"/>
    </location>
</feature>
<dbReference type="InterPro" id="IPR023123">
    <property type="entry name" value="Tubulin_C"/>
</dbReference>
<dbReference type="SMART" id="SM00865">
    <property type="entry name" value="Tubulin_C"/>
    <property type="match status" value="1"/>
</dbReference>
<evidence type="ECO:0000256" key="11">
    <source>
        <dbReference type="ARBA" id="ARBA00023134"/>
    </source>
</evidence>
<comment type="caution">
    <text evidence="17">The sequence shown here is derived from an EMBL/GenBank/DDBJ whole genome shotgun (WGS) entry which is preliminary data.</text>
</comment>
<dbReference type="GO" id="GO:0005874">
    <property type="term" value="C:microtubule"/>
    <property type="evidence" value="ECO:0007669"/>
    <property type="project" value="UniProtKB-KW"/>
</dbReference>
<dbReference type="AlphaFoldDB" id="A0AAD8A9P1"/>
<evidence type="ECO:0000256" key="2">
    <source>
        <dbReference type="ARBA" id="ARBA00004245"/>
    </source>
</evidence>
<dbReference type="InterPro" id="IPR003008">
    <property type="entry name" value="Tubulin_FtsZ_GTPase"/>
</dbReference>
<dbReference type="GO" id="GO:0016787">
    <property type="term" value="F:hydrolase activity"/>
    <property type="evidence" value="ECO:0007669"/>
    <property type="project" value="UniProtKB-KW"/>
</dbReference>
<organism evidence="17 18">
    <name type="scientific">Diploptera punctata</name>
    <name type="common">Pacific beetle cockroach</name>
    <dbReference type="NCBI Taxonomy" id="6984"/>
    <lineage>
        <taxon>Eukaryota</taxon>
        <taxon>Metazoa</taxon>
        <taxon>Ecdysozoa</taxon>
        <taxon>Arthropoda</taxon>
        <taxon>Hexapoda</taxon>
        <taxon>Insecta</taxon>
        <taxon>Pterygota</taxon>
        <taxon>Neoptera</taxon>
        <taxon>Polyneoptera</taxon>
        <taxon>Dictyoptera</taxon>
        <taxon>Blattodea</taxon>
        <taxon>Blaberoidea</taxon>
        <taxon>Blaberidae</taxon>
        <taxon>Diplopterinae</taxon>
        <taxon>Diploptera</taxon>
    </lineage>
</organism>
<evidence type="ECO:0000313" key="17">
    <source>
        <dbReference type="EMBL" id="KAJ9594332.1"/>
    </source>
</evidence>
<comment type="similarity">
    <text evidence="3">Belongs to the tubulin family.</text>
</comment>
<evidence type="ECO:0000256" key="9">
    <source>
        <dbReference type="ARBA" id="ARBA00022801"/>
    </source>
</evidence>
<comment type="subunit">
    <text evidence="4">Dimer of alpha and beta chains. A typical microtubule is a hollow water-filled tube with an outer diameter of 25 nm and an inner diameter of 15 nM. Alpha-beta heterodimers associate head-to-tail to form protofilaments running lengthwise along the microtubule wall with the beta-tubulin subunit facing the microtubule plus end conferring a structural polarity. Microtubules usually have 13 protofilaments but different protofilament numbers can be found in some organisms and specialized cells.</text>
</comment>
<keyword evidence="9" id="KW-0378">Hydrolase</keyword>
<evidence type="ECO:0000256" key="7">
    <source>
        <dbReference type="ARBA" id="ARBA00022723"/>
    </source>
</evidence>
<dbReference type="PANTHER" id="PTHR11588">
    <property type="entry name" value="TUBULIN"/>
    <property type="match status" value="1"/>
</dbReference>
<dbReference type="Gene3D" id="3.40.50.1440">
    <property type="entry name" value="Tubulin/FtsZ, GTPase domain"/>
    <property type="match status" value="1"/>
</dbReference>
<dbReference type="CDD" id="cd02186">
    <property type="entry name" value="alpha_tubulin"/>
    <property type="match status" value="1"/>
</dbReference>
<evidence type="ECO:0000256" key="13">
    <source>
        <dbReference type="ARBA" id="ARBA00034296"/>
    </source>
</evidence>
<dbReference type="FunFam" id="3.40.50.1440:FF:000007">
    <property type="entry name" value="Tubulin alpha chain"/>
    <property type="match status" value="1"/>
</dbReference>
<dbReference type="SUPFAM" id="SSF52490">
    <property type="entry name" value="Tubulin nucleotide-binding domain-like"/>
    <property type="match status" value="1"/>
</dbReference>
<dbReference type="InterPro" id="IPR008280">
    <property type="entry name" value="Tub_FtsZ_C"/>
</dbReference>
<dbReference type="Gene3D" id="3.30.1330.20">
    <property type="entry name" value="Tubulin/FtsZ, C-terminal domain"/>
    <property type="match status" value="1"/>
</dbReference>
<keyword evidence="11" id="KW-0342">GTP-binding</keyword>